<evidence type="ECO:0008006" key="4">
    <source>
        <dbReference type="Google" id="ProtNLM"/>
    </source>
</evidence>
<keyword evidence="1" id="KW-0472">Membrane</keyword>
<feature type="transmembrane region" description="Helical" evidence="1">
    <location>
        <begin position="78"/>
        <end position="104"/>
    </location>
</feature>
<name>A0A7W7K040_9SPHN</name>
<keyword evidence="1" id="KW-0812">Transmembrane</keyword>
<proteinExistence type="predicted"/>
<keyword evidence="3" id="KW-1185">Reference proteome</keyword>
<dbReference type="AlphaFoldDB" id="A0A7W7K040"/>
<evidence type="ECO:0000256" key="1">
    <source>
        <dbReference type="SAM" id="Phobius"/>
    </source>
</evidence>
<keyword evidence="1" id="KW-1133">Transmembrane helix</keyword>
<dbReference type="EMBL" id="JACHLN010000001">
    <property type="protein sequence ID" value="MBB4837930.1"/>
    <property type="molecule type" value="Genomic_DNA"/>
</dbReference>
<feature type="transmembrane region" description="Helical" evidence="1">
    <location>
        <begin position="31"/>
        <end position="58"/>
    </location>
</feature>
<gene>
    <name evidence="2" type="ORF">HNP52_000981</name>
</gene>
<feature type="transmembrane region" description="Helical" evidence="1">
    <location>
        <begin position="218"/>
        <end position="239"/>
    </location>
</feature>
<evidence type="ECO:0000313" key="3">
    <source>
        <dbReference type="Proteomes" id="UP000575241"/>
    </source>
</evidence>
<comment type="caution">
    <text evidence="2">The sequence shown here is derived from an EMBL/GenBank/DDBJ whole genome shotgun (WGS) entry which is preliminary data.</text>
</comment>
<accession>A0A7W7K040</accession>
<dbReference type="Proteomes" id="UP000575241">
    <property type="component" value="Unassembled WGS sequence"/>
</dbReference>
<sequence length="359" mass="39137">MTAQPALPASHGDDLPGPALWEGHSSRSAALAFWLPPFIALGLFAGGWLAAGLMPRIAGTAELRIGGQSFPLDDGTAAAVSSGAIGLVLLVLAFALGAILLTIVRSGSQRYRVDGQAAERTADGMTDRIAIADIRRVIVHGYGAWHRVRIVGSNRQRILMLLGSRDAARVLTALRGLGVECGALDAIEQPAEIDTLLPGESVRWRGRPGLASFDSGRAFLLFAVFLPLLFFLGAQWMIWSAEPMVIVGLFFSGMTFCLFGYLALYVLAVFHERLRAWFFDLFGTVVVTDRRIAWAVPLSGRFYRDLAFAELIDAAIVERKGRRAWVALTIRTRDDVRHEDLRGLPDADRFLAVLRPGAR</sequence>
<organism evidence="2 3">
    <name type="scientific">Sphingomonas kyeonggiensis</name>
    <dbReference type="NCBI Taxonomy" id="1268553"/>
    <lineage>
        <taxon>Bacteria</taxon>
        <taxon>Pseudomonadati</taxon>
        <taxon>Pseudomonadota</taxon>
        <taxon>Alphaproteobacteria</taxon>
        <taxon>Sphingomonadales</taxon>
        <taxon>Sphingomonadaceae</taxon>
        <taxon>Sphingomonas</taxon>
    </lineage>
</organism>
<reference evidence="2 3" key="1">
    <citation type="submission" date="2020-08" db="EMBL/GenBank/DDBJ databases">
        <title>Functional genomics of gut bacteria from endangered species of beetles.</title>
        <authorList>
            <person name="Carlos-Shanley C."/>
        </authorList>
    </citation>
    <scope>NUCLEOTIDE SEQUENCE [LARGE SCALE GENOMIC DNA]</scope>
    <source>
        <strain evidence="2 3">S00224</strain>
    </source>
</reference>
<evidence type="ECO:0000313" key="2">
    <source>
        <dbReference type="EMBL" id="MBB4837930.1"/>
    </source>
</evidence>
<protein>
    <recommendedName>
        <fullName evidence="4">PH domain-containing protein</fullName>
    </recommendedName>
</protein>
<dbReference type="RefSeq" id="WP_184163244.1">
    <property type="nucleotide sequence ID" value="NZ_JACHLN010000001.1"/>
</dbReference>
<feature type="transmembrane region" description="Helical" evidence="1">
    <location>
        <begin position="245"/>
        <end position="270"/>
    </location>
</feature>